<evidence type="ECO:0000313" key="2">
    <source>
        <dbReference type="Proteomes" id="UP000236333"/>
    </source>
</evidence>
<proteinExistence type="predicted"/>
<sequence length="92" mass="9470">MPGRALVPKAAQIQRLQLRANAARPTVAPAPRAASNGAAATAGPVTVFSIPRHPLTPNHRMGQHHIPSAAVPIVVTVVLAFICKKAEADTAG</sequence>
<gene>
    <name evidence="1" type="ORF">TSOC_001913</name>
</gene>
<protein>
    <submittedName>
        <fullName evidence="1">Uncharacterized protein</fullName>
    </submittedName>
</protein>
<accession>A0A2J8AFK4</accession>
<comment type="caution">
    <text evidence="1">The sequence shown here is derived from an EMBL/GenBank/DDBJ whole genome shotgun (WGS) entry which is preliminary data.</text>
</comment>
<dbReference type="EMBL" id="PGGS01000033">
    <property type="protein sequence ID" value="PNH11301.1"/>
    <property type="molecule type" value="Genomic_DNA"/>
</dbReference>
<evidence type="ECO:0000313" key="1">
    <source>
        <dbReference type="EMBL" id="PNH11301.1"/>
    </source>
</evidence>
<keyword evidence="2" id="KW-1185">Reference proteome</keyword>
<reference evidence="1 2" key="1">
    <citation type="journal article" date="2017" name="Mol. Biol. Evol.">
        <title>The 4-celled Tetrabaena socialis nuclear genome reveals the essential components for genetic control of cell number at the origin of multicellularity in the volvocine lineage.</title>
        <authorList>
            <person name="Featherston J."/>
            <person name="Arakaki Y."/>
            <person name="Hanschen E.R."/>
            <person name="Ferris P.J."/>
            <person name="Michod R.E."/>
            <person name="Olson B.J.S.C."/>
            <person name="Nozaki H."/>
            <person name="Durand P.M."/>
        </authorList>
    </citation>
    <scope>NUCLEOTIDE SEQUENCE [LARGE SCALE GENOMIC DNA]</scope>
    <source>
        <strain evidence="1 2">NIES-571</strain>
    </source>
</reference>
<dbReference type="AlphaFoldDB" id="A0A2J8AFK4"/>
<dbReference type="Proteomes" id="UP000236333">
    <property type="component" value="Unassembled WGS sequence"/>
</dbReference>
<organism evidence="1 2">
    <name type="scientific">Tetrabaena socialis</name>
    <dbReference type="NCBI Taxonomy" id="47790"/>
    <lineage>
        <taxon>Eukaryota</taxon>
        <taxon>Viridiplantae</taxon>
        <taxon>Chlorophyta</taxon>
        <taxon>core chlorophytes</taxon>
        <taxon>Chlorophyceae</taxon>
        <taxon>CS clade</taxon>
        <taxon>Chlamydomonadales</taxon>
        <taxon>Tetrabaenaceae</taxon>
        <taxon>Tetrabaena</taxon>
    </lineage>
</organism>
<name>A0A2J8AFK4_9CHLO</name>